<dbReference type="InterPro" id="IPR002173">
    <property type="entry name" value="Carboh/pur_kinase_PfkB_CS"/>
</dbReference>
<dbReference type="CDD" id="cd01167">
    <property type="entry name" value="bac_FRK"/>
    <property type="match status" value="1"/>
</dbReference>
<keyword evidence="8" id="KW-1185">Reference proteome</keyword>
<dbReference type="Gene3D" id="3.40.1190.20">
    <property type="match status" value="1"/>
</dbReference>
<proteinExistence type="inferred from homology"/>
<evidence type="ECO:0000256" key="1">
    <source>
        <dbReference type="ARBA" id="ARBA00010688"/>
    </source>
</evidence>
<dbReference type="PANTHER" id="PTHR43085">
    <property type="entry name" value="HEXOKINASE FAMILY MEMBER"/>
    <property type="match status" value="1"/>
</dbReference>
<dbReference type="InterPro" id="IPR011611">
    <property type="entry name" value="PfkB_dom"/>
</dbReference>
<dbReference type="Pfam" id="PF00294">
    <property type="entry name" value="PfkB"/>
    <property type="match status" value="1"/>
</dbReference>
<dbReference type="InterPro" id="IPR029056">
    <property type="entry name" value="Ribokinase-like"/>
</dbReference>
<evidence type="ECO:0000313" key="7">
    <source>
        <dbReference type="EMBL" id="SFL97057.1"/>
    </source>
</evidence>
<comment type="similarity">
    <text evidence="1">Belongs to the carbohydrate kinase PfkB family.</text>
</comment>
<name>A0A1I4M253_9RHOB</name>
<reference evidence="7 8" key="1">
    <citation type="submission" date="2016-10" db="EMBL/GenBank/DDBJ databases">
        <authorList>
            <person name="de Groot N.N."/>
        </authorList>
    </citation>
    <scope>NUCLEOTIDE SEQUENCE [LARGE SCALE GENOMIC DNA]</scope>
    <source>
        <strain evidence="7 8">DSM 15283</strain>
    </source>
</reference>
<dbReference type="GO" id="GO:0016301">
    <property type="term" value="F:kinase activity"/>
    <property type="evidence" value="ECO:0007669"/>
    <property type="project" value="UniProtKB-KW"/>
</dbReference>
<protein>
    <submittedName>
        <fullName evidence="7">Fructokinase</fullName>
    </submittedName>
</protein>
<evidence type="ECO:0000256" key="5">
    <source>
        <dbReference type="ARBA" id="ARBA00022840"/>
    </source>
</evidence>
<dbReference type="RefSeq" id="WP_093093268.1">
    <property type="nucleotide sequence ID" value="NZ_FOTQ01000002.1"/>
</dbReference>
<dbReference type="InterPro" id="IPR050306">
    <property type="entry name" value="PfkB_Carbo_kinase"/>
</dbReference>
<sequence>MFLCCGEAVIDMIPETARDGAPVFRPVPGGAALNTAIALARLDQPVGFFGGLSDDVFGRTLRDAMAGEGIDLGRAPILDSPTTLAFIHRTETSQSFSFYDQDSATRSLSPLHLPPLDGISTLVFGGFCLIHRPAAGAFEALMQMAGAERVILLDPNIRPALIAEQDADYRKRLDRMMAMADVIKLSDEDIDWLRPDPPEQLLTGRASVVIHTHGSDGVTLFTRHGAQHVPAPAAKVSDTVGAGDTFNAGFLTGLAQADLATPADLARADLTTLRGAAEKGVRAATLSVTRPGANPPTLKELSCAP</sequence>
<dbReference type="Proteomes" id="UP000199144">
    <property type="component" value="Unassembled WGS sequence"/>
</dbReference>
<evidence type="ECO:0000256" key="3">
    <source>
        <dbReference type="ARBA" id="ARBA00022741"/>
    </source>
</evidence>
<organism evidence="7 8">
    <name type="scientific">Shimia aestuarii</name>
    <dbReference type="NCBI Taxonomy" id="254406"/>
    <lineage>
        <taxon>Bacteria</taxon>
        <taxon>Pseudomonadati</taxon>
        <taxon>Pseudomonadota</taxon>
        <taxon>Alphaproteobacteria</taxon>
        <taxon>Rhodobacterales</taxon>
        <taxon>Roseobacteraceae</taxon>
    </lineage>
</organism>
<keyword evidence="5" id="KW-0067">ATP-binding</keyword>
<dbReference type="PROSITE" id="PS00584">
    <property type="entry name" value="PFKB_KINASES_2"/>
    <property type="match status" value="1"/>
</dbReference>
<feature type="domain" description="Carbohydrate kinase PfkB" evidence="6">
    <location>
        <begin position="3"/>
        <end position="296"/>
    </location>
</feature>
<dbReference type="STRING" id="254406.SAMN04488042_102335"/>
<dbReference type="SUPFAM" id="SSF53613">
    <property type="entry name" value="Ribokinase-like"/>
    <property type="match status" value="1"/>
</dbReference>
<gene>
    <name evidence="7" type="ORF">SAMN04488042_102335</name>
</gene>
<evidence type="ECO:0000259" key="6">
    <source>
        <dbReference type="Pfam" id="PF00294"/>
    </source>
</evidence>
<dbReference type="AlphaFoldDB" id="A0A1I4M253"/>
<accession>A0A1I4M253</accession>
<keyword evidence="2" id="KW-0808">Transferase</keyword>
<evidence type="ECO:0000313" key="8">
    <source>
        <dbReference type="Proteomes" id="UP000199144"/>
    </source>
</evidence>
<evidence type="ECO:0000256" key="2">
    <source>
        <dbReference type="ARBA" id="ARBA00022679"/>
    </source>
</evidence>
<keyword evidence="3" id="KW-0547">Nucleotide-binding</keyword>
<dbReference type="GO" id="GO:0005524">
    <property type="term" value="F:ATP binding"/>
    <property type="evidence" value="ECO:0007669"/>
    <property type="project" value="UniProtKB-KW"/>
</dbReference>
<dbReference type="EMBL" id="FOTQ01000002">
    <property type="protein sequence ID" value="SFL97057.1"/>
    <property type="molecule type" value="Genomic_DNA"/>
</dbReference>
<dbReference type="PANTHER" id="PTHR43085:SF1">
    <property type="entry name" value="PSEUDOURIDINE KINASE-RELATED"/>
    <property type="match status" value="1"/>
</dbReference>
<evidence type="ECO:0000256" key="4">
    <source>
        <dbReference type="ARBA" id="ARBA00022777"/>
    </source>
</evidence>
<dbReference type="OrthoDB" id="9795789at2"/>
<keyword evidence="4 7" id="KW-0418">Kinase</keyword>